<gene>
    <name evidence="3" type="ORF">PBIL07802_LOCUS15537</name>
</gene>
<organism evidence="3">
    <name type="scientific">Palpitomonas bilix</name>
    <dbReference type="NCBI Taxonomy" id="652834"/>
    <lineage>
        <taxon>Eukaryota</taxon>
        <taxon>Eukaryota incertae sedis</taxon>
    </lineage>
</organism>
<feature type="compositionally biased region" description="Basic and acidic residues" evidence="1">
    <location>
        <begin position="16"/>
        <end position="29"/>
    </location>
</feature>
<feature type="region of interest" description="Disordered" evidence="1">
    <location>
        <begin position="1"/>
        <end position="29"/>
    </location>
</feature>
<name>A0A7S3G742_9EUKA</name>
<dbReference type="EMBL" id="HBIB01023679">
    <property type="protein sequence ID" value="CAE0253303.1"/>
    <property type="molecule type" value="Transcribed_RNA"/>
</dbReference>
<dbReference type="AlphaFoldDB" id="A0A7S3G742"/>
<evidence type="ECO:0000256" key="1">
    <source>
        <dbReference type="SAM" id="MobiDB-lite"/>
    </source>
</evidence>
<keyword evidence="2" id="KW-1133">Transmembrane helix</keyword>
<feature type="compositionally biased region" description="Polar residues" evidence="1">
    <location>
        <begin position="1"/>
        <end position="15"/>
    </location>
</feature>
<keyword evidence="2" id="KW-0472">Membrane</keyword>
<sequence length="686" mass="79199">MSNRQVHAHNQSMESHQSKTEDSKRKKSKTKDYKRIKQLKTWLGAIGIGMVTFLVSCILFIAIFVGTYRWLYLLLGIGKTECVVLVREPLQCNATLFNETIMGGIVDDAVVLPTAENSLRDAVNFISVGLAAVAIIGAAIKYIDTRNMEAIQHNKKMKMEKLLNELASGFKPTTFILKLMNLRMTASSIKRHFELHKIGDGSRTAFGAVTFDAGELYISNERSEHIYKDSGAKSLLTVNPFILFVALQQNLLSYGNDDMRDMANNNQNKFSIIFGQEPGGRDKKFKMESWSSNQFMLFREVLDRYLSVFLSGLENVFVGIQKDELDETETLSYLRMLYRPFIARFHNSFLDLYCNWPAKGERNCDSVLNHLLFECHLAGRDARSDRKEMWKEFMRKLLNGKEEWEHSHCGQHCRHPEDHANDTICVFDRNCSCHPNQSKYTHFSVDRFKHLMSFGVTLCYLNPREHEHLVLDSESPKLTDNEGEKTCDMKGYQYLQLIVRLSKEPRDATKKEEIKEQEITKNDIKRVWGGNWYNWDHVKVTDYLEILKNAAGVDIKKDLDKVIGAKKWEQSEYLRNFRGFDKLKGWGGTEKATRGGVMWRLFDLVTDRQFKSMFREEAHEITIRDVNNALKKFRDVAASRDDSKCCLLNADDGGRGEGRQFCKKCVDLASHFAHFTFVEYTTMFRA</sequence>
<evidence type="ECO:0000313" key="3">
    <source>
        <dbReference type="EMBL" id="CAE0253303.1"/>
    </source>
</evidence>
<feature type="transmembrane region" description="Helical" evidence="2">
    <location>
        <begin position="41"/>
        <end position="65"/>
    </location>
</feature>
<reference evidence="3" key="1">
    <citation type="submission" date="2021-01" db="EMBL/GenBank/DDBJ databases">
        <authorList>
            <person name="Corre E."/>
            <person name="Pelletier E."/>
            <person name="Niang G."/>
            <person name="Scheremetjew M."/>
            <person name="Finn R."/>
            <person name="Kale V."/>
            <person name="Holt S."/>
            <person name="Cochrane G."/>
            <person name="Meng A."/>
            <person name="Brown T."/>
            <person name="Cohen L."/>
        </authorList>
    </citation>
    <scope>NUCLEOTIDE SEQUENCE</scope>
    <source>
        <strain evidence="3">NIES-2562</strain>
    </source>
</reference>
<proteinExistence type="predicted"/>
<protein>
    <submittedName>
        <fullName evidence="3">Uncharacterized protein</fullName>
    </submittedName>
</protein>
<evidence type="ECO:0000256" key="2">
    <source>
        <dbReference type="SAM" id="Phobius"/>
    </source>
</evidence>
<keyword evidence="2" id="KW-0812">Transmembrane</keyword>
<accession>A0A7S3G742</accession>